<reference evidence="1" key="1">
    <citation type="submission" date="2025-08" db="UniProtKB">
        <authorList>
            <consortium name="Ensembl"/>
        </authorList>
    </citation>
    <scope>IDENTIFICATION</scope>
</reference>
<organism evidence="1 2">
    <name type="scientific">Sinocyclocheilus rhinocerous</name>
    <dbReference type="NCBI Taxonomy" id="307959"/>
    <lineage>
        <taxon>Eukaryota</taxon>
        <taxon>Metazoa</taxon>
        <taxon>Chordata</taxon>
        <taxon>Craniata</taxon>
        <taxon>Vertebrata</taxon>
        <taxon>Euteleostomi</taxon>
        <taxon>Actinopterygii</taxon>
        <taxon>Neopterygii</taxon>
        <taxon>Teleostei</taxon>
        <taxon>Ostariophysi</taxon>
        <taxon>Cypriniformes</taxon>
        <taxon>Cyprinidae</taxon>
        <taxon>Cyprininae</taxon>
        <taxon>Sinocyclocheilus</taxon>
    </lineage>
</organism>
<protein>
    <submittedName>
        <fullName evidence="1">Uncharacterized protein</fullName>
    </submittedName>
</protein>
<keyword evidence="2" id="KW-1185">Reference proteome</keyword>
<sequence>MPEFISVDEFIAETLEDYSSPTTSSFYTKMTSCRNSAYNIEEV</sequence>
<evidence type="ECO:0000313" key="1">
    <source>
        <dbReference type="Ensembl" id="ENSSRHP00000015071.1"/>
    </source>
</evidence>
<dbReference type="Ensembl" id="ENSSRHT00000015573.1">
    <property type="protein sequence ID" value="ENSSRHP00000015071.1"/>
    <property type="gene ID" value="ENSSRHG00000008365.1"/>
</dbReference>
<dbReference type="Proteomes" id="UP000472270">
    <property type="component" value="Unassembled WGS sequence"/>
</dbReference>
<proteinExistence type="predicted"/>
<evidence type="ECO:0000313" key="2">
    <source>
        <dbReference type="Proteomes" id="UP000472270"/>
    </source>
</evidence>
<dbReference type="AlphaFoldDB" id="A0A673GP33"/>
<name>A0A673GP33_9TELE</name>
<reference evidence="1" key="2">
    <citation type="submission" date="2025-09" db="UniProtKB">
        <authorList>
            <consortium name="Ensembl"/>
        </authorList>
    </citation>
    <scope>IDENTIFICATION</scope>
</reference>
<accession>A0A673GP33</accession>